<name>A0ABS3PWQ3_9FLAO</name>
<feature type="domain" description="Transposase DDE" evidence="1">
    <location>
        <begin position="103"/>
        <end position="245"/>
    </location>
</feature>
<keyword evidence="3" id="KW-1185">Reference proteome</keyword>
<organism evidence="2 3">
    <name type="scientific">Capnocytophaga bilenii</name>
    <dbReference type="NCBI Taxonomy" id="2819369"/>
    <lineage>
        <taxon>Bacteria</taxon>
        <taxon>Pseudomonadati</taxon>
        <taxon>Bacteroidota</taxon>
        <taxon>Flavobacteriia</taxon>
        <taxon>Flavobacteriales</taxon>
        <taxon>Flavobacteriaceae</taxon>
        <taxon>Capnocytophaga</taxon>
    </lineage>
</organism>
<dbReference type="EMBL" id="JAGDYP010000003">
    <property type="protein sequence ID" value="MBO1883705.1"/>
    <property type="molecule type" value="Genomic_DNA"/>
</dbReference>
<reference evidence="2 3" key="1">
    <citation type="submission" date="2021-03" db="EMBL/GenBank/DDBJ databases">
        <title>Isolation and description of Capnocytophaga bilenii sp. nov., a novel Capnocytophaga species, isolated from a gingivitis subject.</title>
        <authorList>
            <person name="Antezack A."/>
            <person name="Monnet-Corti V."/>
            <person name="La Scola B."/>
        </authorList>
    </citation>
    <scope>NUCLEOTIDE SEQUENCE [LARGE SCALE GENOMIC DNA]</scope>
    <source>
        <strain evidence="2 3">Marseille-Q4570</strain>
    </source>
</reference>
<dbReference type="NCBIfam" id="NF033520">
    <property type="entry name" value="transpos_IS982"/>
    <property type="match status" value="1"/>
</dbReference>
<dbReference type="InterPro" id="IPR025668">
    <property type="entry name" value="Tnp_DDE_dom"/>
</dbReference>
<accession>A0ABS3PWQ3</accession>
<gene>
    <name evidence="2" type="ORF">J4N46_04535</name>
</gene>
<evidence type="ECO:0000313" key="2">
    <source>
        <dbReference type="EMBL" id="MBO1883705.1"/>
    </source>
</evidence>
<dbReference type="Pfam" id="PF13612">
    <property type="entry name" value="DDE_Tnp_1_3"/>
    <property type="match status" value="1"/>
</dbReference>
<dbReference type="Proteomes" id="UP000681610">
    <property type="component" value="Unassembled WGS sequence"/>
</dbReference>
<evidence type="ECO:0000259" key="1">
    <source>
        <dbReference type="Pfam" id="PF13612"/>
    </source>
</evidence>
<evidence type="ECO:0000313" key="3">
    <source>
        <dbReference type="Proteomes" id="UP000681610"/>
    </source>
</evidence>
<comment type="caution">
    <text evidence="2">The sequence shown here is derived from an EMBL/GenBank/DDBJ whole genome shotgun (WGS) entry which is preliminary data.</text>
</comment>
<protein>
    <submittedName>
        <fullName evidence="2">IS982 family transposase</fullName>
    </submittedName>
</protein>
<proteinExistence type="predicted"/>
<sequence length="277" mass="32352">MLCKDKITSIFCIIDDILKEINHSEDIRRKVSNSEIVTTAFIAATNFYGNHRSAIKFVKQYNLFPNMLEESRFNRRLHSLGNMLYELFHLIASLYKDFTCEMNYIIDSFPVPICQNIRINRCRIAKGKQYRGYTASMRTYFYGINVQLVTTEKGIPIAFHFTVGKMADVKALDKITEIFPPEAKLYGDSAYTDYQAEDYLLENKNVELRTQRKSNSKRLDTEKQSKLKLKMRKRIEVAISDIKKLFPRTIHSVTLKGFLIKITMYIFGLQLFKIISD</sequence>